<feature type="region of interest" description="Disordered" evidence="25">
    <location>
        <begin position="1"/>
        <end position="46"/>
    </location>
</feature>
<evidence type="ECO:0000256" key="25">
    <source>
        <dbReference type="SAM" id="MobiDB-lite"/>
    </source>
</evidence>
<evidence type="ECO:0000256" key="13">
    <source>
        <dbReference type="ARBA" id="ARBA00022840"/>
    </source>
</evidence>
<evidence type="ECO:0000256" key="3">
    <source>
        <dbReference type="ARBA" id="ARBA00004316"/>
    </source>
</evidence>
<evidence type="ECO:0000256" key="22">
    <source>
        <dbReference type="ARBA" id="ARBA00060536"/>
    </source>
</evidence>
<comment type="pathway">
    <text evidence="5">Lipid metabolism; glycerolipid metabolism.</text>
</comment>
<dbReference type="EC" id="2.7.1.107" evidence="24"/>
<dbReference type="SUPFAM" id="SSF48403">
    <property type="entry name" value="Ankyrin repeat"/>
    <property type="match status" value="1"/>
</dbReference>
<dbReference type="PANTHER" id="PTHR11255:SF80">
    <property type="entry name" value="EYE-SPECIFIC DIACYLGLYCEROL KINASE"/>
    <property type="match status" value="1"/>
</dbReference>
<dbReference type="OrthoDB" id="242257at2759"/>
<dbReference type="SUPFAM" id="SSF111331">
    <property type="entry name" value="NAD kinase/diacylglycerol kinase-like"/>
    <property type="match status" value="1"/>
</dbReference>
<dbReference type="PROSITE" id="PS50088">
    <property type="entry name" value="ANK_REPEAT"/>
    <property type="match status" value="2"/>
</dbReference>
<comment type="similarity">
    <text evidence="6 24">Belongs to the eukaryotic diacylglycerol kinase family.</text>
</comment>
<evidence type="ECO:0000256" key="23">
    <source>
        <dbReference type="PROSITE-ProRule" id="PRU00023"/>
    </source>
</evidence>
<dbReference type="PROSITE" id="PS50146">
    <property type="entry name" value="DAGK"/>
    <property type="match status" value="1"/>
</dbReference>
<dbReference type="Pfam" id="PF00130">
    <property type="entry name" value="C1_1"/>
    <property type="match status" value="1"/>
</dbReference>
<keyword evidence="13 24" id="KW-0067">ATP-binding</keyword>
<evidence type="ECO:0000256" key="17">
    <source>
        <dbReference type="ARBA" id="ARBA00023242"/>
    </source>
</evidence>
<feature type="compositionally biased region" description="Basic residues" evidence="25">
    <location>
        <begin position="358"/>
        <end position="372"/>
    </location>
</feature>
<feature type="repeat" description="ANK" evidence="23">
    <location>
        <begin position="1003"/>
        <end position="1026"/>
    </location>
</feature>
<proteinExistence type="inferred from homology"/>
<dbReference type="InterPro" id="IPR002110">
    <property type="entry name" value="Ankyrin_rpt"/>
</dbReference>
<evidence type="ECO:0000256" key="21">
    <source>
        <dbReference type="ARBA" id="ARBA00023411"/>
    </source>
</evidence>
<dbReference type="InterPro" id="IPR000756">
    <property type="entry name" value="Diacylglycerol_kin_accessory"/>
</dbReference>
<dbReference type="Gene3D" id="3.40.50.10330">
    <property type="entry name" value="Probable inorganic polyphosphate/atp-NAD kinase, domain 1"/>
    <property type="match status" value="1"/>
</dbReference>
<keyword evidence="7" id="KW-1003">Cell membrane</keyword>
<evidence type="ECO:0000256" key="19">
    <source>
        <dbReference type="ARBA" id="ARBA00023371"/>
    </source>
</evidence>
<evidence type="ECO:0000256" key="16">
    <source>
        <dbReference type="ARBA" id="ARBA00023136"/>
    </source>
</evidence>
<dbReference type="InterPro" id="IPR017438">
    <property type="entry name" value="ATP-NAD_kinase_N"/>
</dbReference>
<feature type="region of interest" description="Disordered" evidence="25">
    <location>
        <begin position="353"/>
        <end position="373"/>
    </location>
</feature>
<dbReference type="SMART" id="SM00248">
    <property type="entry name" value="ANK"/>
    <property type="match status" value="2"/>
</dbReference>
<dbReference type="PROSITE" id="PS50297">
    <property type="entry name" value="ANK_REP_REGION"/>
    <property type="match status" value="1"/>
</dbReference>
<dbReference type="GO" id="GO:0005886">
    <property type="term" value="C:plasma membrane"/>
    <property type="evidence" value="ECO:0007669"/>
    <property type="project" value="UniProtKB-SubCell"/>
</dbReference>
<evidence type="ECO:0000256" key="20">
    <source>
        <dbReference type="ARBA" id="ARBA00023400"/>
    </source>
</evidence>
<comment type="catalytic activity">
    <reaction evidence="19">
        <text>1,2-di-(9Z-octadecenoyl)-sn-glycerol + ATP = 1,2-di-(9Z-octadecenoyl)-sn-glycero-3-phosphate + ADP + H(+)</text>
        <dbReference type="Rhea" id="RHEA:40327"/>
        <dbReference type="ChEBI" id="CHEBI:15378"/>
        <dbReference type="ChEBI" id="CHEBI:30616"/>
        <dbReference type="ChEBI" id="CHEBI:52333"/>
        <dbReference type="ChEBI" id="CHEBI:74546"/>
        <dbReference type="ChEBI" id="CHEBI:456216"/>
    </reaction>
    <physiologicalReaction direction="left-to-right" evidence="19">
        <dbReference type="Rhea" id="RHEA:40328"/>
    </physiologicalReaction>
</comment>
<name>A0A8B8A4Q3_ACAPL</name>
<dbReference type="InterPro" id="IPR037607">
    <property type="entry name" value="DGK"/>
</dbReference>
<comment type="catalytic activity">
    <reaction evidence="21">
        <text>a 1,2-diacyl-sn-glycerol + ATP = a 1,2-diacyl-sn-glycero-3-phosphate + ADP + H(+)</text>
        <dbReference type="Rhea" id="RHEA:10272"/>
        <dbReference type="ChEBI" id="CHEBI:15378"/>
        <dbReference type="ChEBI" id="CHEBI:17815"/>
        <dbReference type="ChEBI" id="CHEBI:30616"/>
        <dbReference type="ChEBI" id="CHEBI:58608"/>
        <dbReference type="ChEBI" id="CHEBI:456216"/>
        <dbReference type="EC" id="2.7.1.107"/>
    </reaction>
    <physiologicalReaction direction="left-to-right" evidence="21">
        <dbReference type="Rhea" id="RHEA:10273"/>
    </physiologicalReaction>
</comment>
<reference evidence="28" key="1">
    <citation type="submission" date="2025-08" db="UniProtKB">
        <authorList>
            <consortium name="RefSeq"/>
        </authorList>
    </citation>
    <scope>IDENTIFICATION</scope>
</reference>
<keyword evidence="10" id="KW-0677">Repeat</keyword>
<evidence type="ECO:0000256" key="5">
    <source>
        <dbReference type="ARBA" id="ARBA00005175"/>
    </source>
</evidence>
<dbReference type="GO" id="GO:0005524">
    <property type="term" value="F:ATP binding"/>
    <property type="evidence" value="ECO:0007669"/>
    <property type="project" value="UniProtKB-KW"/>
</dbReference>
<dbReference type="Proteomes" id="UP000694845">
    <property type="component" value="Unplaced"/>
</dbReference>
<dbReference type="InterPro" id="IPR002219">
    <property type="entry name" value="PKC_DAG/PE"/>
</dbReference>
<dbReference type="InterPro" id="IPR001206">
    <property type="entry name" value="Diacylglycerol_kinase_cat_dom"/>
</dbReference>
<keyword evidence="11 24" id="KW-0547">Nucleotide-binding</keyword>
<evidence type="ECO:0000256" key="8">
    <source>
        <dbReference type="ARBA" id="ARBA00022490"/>
    </source>
</evidence>
<dbReference type="Pfam" id="PF23578">
    <property type="entry name" value="DGKI"/>
    <property type="match status" value="1"/>
</dbReference>
<comment type="subcellular location">
    <subcellularLocation>
        <location evidence="2">Cell membrane</location>
    </subcellularLocation>
    <subcellularLocation>
        <location evidence="3">Cell projection</location>
    </subcellularLocation>
    <subcellularLocation>
        <location evidence="4">Cytoplasm</location>
        <location evidence="4">Cytosol</location>
    </subcellularLocation>
    <subcellularLocation>
        <location evidence="1">Nucleus</location>
    </subcellularLocation>
</comment>
<dbReference type="GeneID" id="110991070"/>
<dbReference type="FunFam" id="3.40.50.10330:FF:000002">
    <property type="entry name" value="Diacylglycerol kinase"/>
    <property type="match status" value="1"/>
</dbReference>
<evidence type="ECO:0000256" key="10">
    <source>
        <dbReference type="ARBA" id="ARBA00022737"/>
    </source>
</evidence>
<keyword evidence="14 23" id="KW-0040">ANK repeat</keyword>
<accession>A0A8B8A4Q3</accession>
<dbReference type="Pfam" id="PF00781">
    <property type="entry name" value="DAGK_cat"/>
    <property type="match status" value="1"/>
</dbReference>
<dbReference type="FunFam" id="1.25.40.20:FF:000204">
    <property type="entry name" value="Diacylglycerol kinase"/>
    <property type="match status" value="1"/>
</dbReference>
<evidence type="ECO:0000256" key="11">
    <source>
        <dbReference type="ARBA" id="ARBA00022741"/>
    </source>
</evidence>
<dbReference type="Pfam" id="PF00609">
    <property type="entry name" value="DAGK_acc"/>
    <property type="match status" value="1"/>
</dbReference>
<dbReference type="InterPro" id="IPR036770">
    <property type="entry name" value="Ankyrin_rpt-contain_sf"/>
</dbReference>
<protein>
    <recommendedName>
        <fullName evidence="24">Diacylglycerol kinase</fullName>
        <shortName evidence="24">DAG kinase</shortName>
        <ecNumber evidence="24">2.7.1.107</ecNumber>
    </recommendedName>
</protein>
<dbReference type="SMART" id="SM00109">
    <property type="entry name" value="C1"/>
    <property type="match status" value="2"/>
</dbReference>
<evidence type="ECO:0000313" key="28">
    <source>
        <dbReference type="RefSeq" id="XP_022111885.1"/>
    </source>
</evidence>
<dbReference type="Pfam" id="PF12796">
    <property type="entry name" value="Ank_2"/>
    <property type="match status" value="1"/>
</dbReference>
<feature type="repeat" description="ANK" evidence="23">
    <location>
        <begin position="1039"/>
        <end position="1071"/>
    </location>
</feature>
<keyword evidence="18" id="KW-0966">Cell projection</keyword>
<evidence type="ECO:0000256" key="2">
    <source>
        <dbReference type="ARBA" id="ARBA00004236"/>
    </source>
</evidence>
<dbReference type="InterPro" id="IPR056383">
    <property type="entry name" value="DGKI-like_dom"/>
</dbReference>
<dbReference type="FunFam" id="2.60.200.40:FF:000002">
    <property type="entry name" value="Diacylglycerol kinase"/>
    <property type="match status" value="1"/>
</dbReference>
<keyword evidence="9 24" id="KW-0808">Transferase</keyword>
<keyword evidence="27" id="KW-1185">Reference proteome</keyword>
<dbReference type="Gene3D" id="1.25.40.20">
    <property type="entry name" value="Ankyrin repeat-containing domain"/>
    <property type="match status" value="1"/>
</dbReference>
<evidence type="ECO:0000256" key="18">
    <source>
        <dbReference type="ARBA" id="ARBA00023273"/>
    </source>
</evidence>
<evidence type="ECO:0000313" key="27">
    <source>
        <dbReference type="Proteomes" id="UP000694845"/>
    </source>
</evidence>
<dbReference type="SMART" id="SM00045">
    <property type="entry name" value="DAGKa"/>
    <property type="match status" value="1"/>
</dbReference>
<dbReference type="RefSeq" id="XP_022111885.1">
    <property type="nucleotide sequence ID" value="XM_022256193.1"/>
</dbReference>
<keyword evidence="8" id="KW-0963">Cytoplasm</keyword>
<evidence type="ECO:0000256" key="4">
    <source>
        <dbReference type="ARBA" id="ARBA00004514"/>
    </source>
</evidence>
<evidence type="ECO:0000256" key="12">
    <source>
        <dbReference type="ARBA" id="ARBA00022777"/>
    </source>
</evidence>
<evidence type="ECO:0000256" key="6">
    <source>
        <dbReference type="ARBA" id="ARBA00009280"/>
    </source>
</evidence>
<keyword evidence="15" id="KW-0443">Lipid metabolism</keyword>
<evidence type="ECO:0000256" key="15">
    <source>
        <dbReference type="ARBA" id="ARBA00023098"/>
    </source>
</evidence>
<dbReference type="GO" id="GO:0005829">
    <property type="term" value="C:cytosol"/>
    <property type="evidence" value="ECO:0007669"/>
    <property type="project" value="UniProtKB-SubCell"/>
</dbReference>
<dbReference type="GO" id="GO:0007200">
    <property type="term" value="P:phospholipase C-activating G protein-coupled receptor signaling pathway"/>
    <property type="evidence" value="ECO:0007669"/>
    <property type="project" value="InterPro"/>
</dbReference>
<dbReference type="CDD" id="cd20802">
    <property type="entry name" value="C1_DGK_typeIV_rpt1"/>
    <property type="match status" value="1"/>
</dbReference>
<evidence type="ECO:0000256" key="24">
    <source>
        <dbReference type="RuleBase" id="RU361128"/>
    </source>
</evidence>
<dbReference type="GO" id="GO:0004143">
    <property type="term" value="F:ATP-dependent diacylglycerol kinase activity"/>
    <property type="evidence" value="ECO:0007669"/>
    <property type="project" value="UniProtKB-EC"/>
</dbReference>
<organism evidence="27 28">
    <name type="scientific">Acanthaster planci</name>
    <name type="common">Crown-of-thorns starfish</name>
    <dbReference type="NCBI Taxonomy" id="133434"/>
    <lineage>
        <taxon>Eukaryota</taxon>
        <taxon>Metazoa</taxon>
        <taxon>Echinodermata</taxon>
        <taxon>Eleutherozoa</taxon>
        <taxon>Asterozoa</taxon>
        <taxon>Asteroidea</taxon>
        <taxon>Valvatacea</taxon>
        <taxon>Valvatida</taxon>
        <taxon>Acanthasteridae</taxon>
        <taxon>Acanthaster</taxon>
    </lineage>
</organism>
<keyword evidence="12 24" id="KW-0418">Kinase</keyword>
<feature type="domain" description="DAGKc" evidence="26">
    <location>
        <begin position="391"/>
        <end position="525"/>
    </location>
</feature>
<sequence>MATSPSSEESLLGQPQAATNNNNAIPMCPTIPENANETDSDADGDSPKFLTCPGMPPLCGQLERKLHLSRQDTLDSPLMEEDEEDLEDATSLTSADSVEALRLSGSASLPARCAGVSSVKPGGEHSPTSHGLDRFAHFTIKKQTSYRKAISKSNAYASHLHGFPSHHLPAQRDYSATEKEIRTTVDWSENAISGDHIWTETNASGDFCYVGEQDCLVSQYWKTGSRRKCAACKIIVHTACMLQLERINFKCKPTFRDAGIRNYRENQVVRHHWVHRRRQDGKCKQCGKSFQQKLFQQKEIIAISCSWCKVAYHNKVACFMMQQIEEPCSLGIHAGIIIPPSWIIRLPKQRIQGSFKSSQRKKKKPSIKRKSITKKEEGKMRPFIIKPIPSPMMKPVIVFINPKSGGNQGAKLMSKFQWLLNPRQVFDLSQGGPREGLEIFRKVPNLRIVACGGDGTVGWILSEIDKLKFKPFPPVSVLPLGTGNDLARTMNWGRGYTDEPISKILTQVEEGPVTQLDRWNLTMDKNPDVELTKEDREADNNGPLDVFNNYFSLGADARTALEFHESREANPEKFNSRFRNRMYYARAGGTDLLKRTSKDLTKQITLECDGVDHTSRIQELRVHCILFLNIPKYGGGTTPWGNPSVHTFEQQRHDDGFLEVIGFTPSQIAALYVGGHGERICQCREAKVITNAMIPVQVDGEPCRLPPSIIRVSVRNQANMVLKPKRRGSMPINTDTPLSNDRLRIQVSRISMHDYERLNYDKEKLKKASVPLGIIVVDSDSNLEHIRAHIDRLLEVYILQDSNANGSASSLSPTWCFLDSTTADRFFRIDRSQEHLHYITDISSDDLYVLDPERTKPSNLSPESKSGSMPDLLVQQEVLGAANRTPSPILKLPQAHSASQLLQARSDSTDQDEIPNLHEGAIGILSENTNYENEYQPATSSSCEAIVSNNSPQPPRRDTLCVSDTAHLNPLDKTLMDVSKRGDVAKFAELHRKGAYLMTVDQHGMNALHHAARFGHKDIVQYLIENAPASILDAVDYEKNQTALHKAAWYMRRTICAMLVEAGASLTKTDYQGNTPRLQALKAEDLELAAYLESRERYQLMLSEDHETAV</sequence>
<dbReference type="AlphaFoldDB" id="A0A8B8A4Q3"/>
<evidence type="ECO:0000256" key="9">
    <source>
        <dbReference type="ARBA" id="ARBA00022679"/>
    </source>
</evidence>
<dbReference type="PANTHER" id="PTHR11255">
    <property type="entry name" value="DIACYLGLYCEROL KINASE"/>
    <property type="match status" value="1"/>
</dbReference>
<comment type="catalytic activity">
    <reaction evidence="20">
        <text>1-octadecanoyl-2-(5Z,8Z,11Z,14Z-eicosatetraenoyl)-sn-glycerol + ATP = 1-octadecanoyl-2-(5Z,8Z,11Z,14Z-eicosatetraenoyl)-sn-glycero-3-phosphate + ADP + H(+)</text>
        <dbReference type="Rhea" id="RHEA:40323"/>
        <dbReference type="ChEBI" id="CHEBI:15378"/>
        <dbReference type="ChEBI" id="CHEBI:30616"/>
        <dbReference type="ChEBI" id="CHEBI:75728"/>
        <dbReference type="ChEBI" id="CHEBI:77091"/>
        <dbReference type="ChEBI" id="CHEBI:456216"/>
    </reaction>
    <physiologicalReaction direction="left-to-right" evidence="20">
        <dbReference type="Rhea" id="RHEA:40324"/>
    </physiologicalReaction>
</comment>
<dbReference type="KEGG" id="aplc:110991070"/>
<evidence type="ECO:0000256" key="14">
    <source>
        <dbReference type="ARBA" id="ARBA00023043"/>
    </source>
</evidence>
<evidence type="ECO:0000256" key="7">
    <source>
        <dbReference type="ARBA" id="ARBA00022475"/>
    </source>
</evidence>
<dbReference type="SMART" id="SM00046">
    <property type="entry name" value="DAGKc"/>
    <property type="match status" value="1"/>
</dbReference>
<dbReference type="GO" id="GO:0042995">
    <property type="term" value="C:cell projection"/>
    <property type="evidence" value="ECO:0007669"/>
    <property type="project" value="UniProtKB-SubCell"/>
</dbReference>
<evidence type="ECO:0000259" key="26">
    <source>
        <dbReference type="PROSITE" id="PS50146"/>
    </source>
</evidence>
<dbReference type="GO" id="GO:0005634">
    <property type="term" value="C:nucleus"/>
    <property type="evidence" value="ECO:0007669"/>
    <property type="project" value="UniProtKB-SubCell"/>
</dbReference>
<keyword evidence="16" id="KW-0472">Membrane</keyword>
<dbReference type="Gene3D" id="2.60.200.40">
    <property type="match status" value="1"/>
</dbReference>
<comment type="pathway">
    <text evidence="22">Glycerolipid metabolism.</text>
</comment>
<evidence type="ECO:0000256" key="1">
    <source>
        <dbReference type="ARBA" id="ARBA00004123"/>
    </source>
</evidence>
<dbReference type="InterPro" id="IPR016064">
    <property type="entry name" value="NAD/diacylglycerol_kinase_sf"/>
</dbReference>
<keyword evidence="17" id="KW-0539">Nucleus</keyword>
<dbReference type="GO" id="GO:0006629">
    <property type="term" value="P:lipid metabolic process"/>
    <property type="evidence" value="ECO:0007669"/>
    <property type="project" value="UniProtKB-KW"/>
</dbReference>
<gene>
    <name evidence="28" type="primary">LOC110991070</name>
</gene>